<organism evidence="6 7">
    <name type="scientific">Actinoallomurus iriomotensis</name>
    <dbReference type="NCBI Taxonomy" id="478107"/>
    <lineage>
        <taxon>Bacteria</taxon>
        <taxon>Bacillati</taxon>
        <taxon>Actinomycetota</taxon>
        <taxon>Actinomycetes</taxon>
        <taxon>Streptosporangiales</taxon>
        <taxon>Thermomonosporaceae</taxon>
        <taxon>Actinoallomurus</taxon>
    </lineage>
</organism>
<comment type="cofactor">
    <cofactor evidence="3">
        <name>Cu cation</name>
        <dbReference type="ChEBI" id="CHEBI:23378"/>
    </cofactor>
    <text evidence="3">Binds 1 copper ion per subunit.</text>
</comment>
<dbReference type="CDD" id="cd00305">
    <property type="entry name" value="Cu-Zn_Superoxide_Dismutase"/>
    <property type="match status" value="1"/>
</dbReference>
<keyword evidence="3" id="KW-0862">Zinc</keyword>
<keyword evidence="4" id="KW-1133">Transmembrane helix</keyword>
<comment type="function">
    <text evidence="2">Destroys radicals which are normally produced within the cells and which are toxic to biological systems. May play a role in favoring mycobacterial survival in phagocytes.</text>
</comment>
<comment type="similarity">
    <text evidence="1 3">Belongs to the Cu-Zn superoxide dismutase family.</text>
</comment>
<dbReference type="GO" id="GO:0004784">
    <property type="term" value="F:superoxide dismutase activity"/>
    <property type="evidence" value="ECO:0007669"/>
    <property type="project" value="UniProtKB-EC"/>
</dbReference>
<dbReference type="AlphaFoldDB" id="A0A9W6S987"/>
<dbReference type="PANTHER" id="PTHR10003">
    <property type="entry name" value="SUPEROXIDE DISMUTASE CU-ZN -RELATED"/>
    <property type="match status" value="1"/>
</dbReference>
<dbReference type="Gene3D" id="2.60.40.200">
    <property type="entry name" value="Superoxide dismutase, copper/zinc binding domain"/>
    <property type="match status" value="1"/>
</dbReference>
<evidence type="ECO:0000313" key="6">
    <source>
        <dbReference type="EMBL" id="GLY90660.1"/>
    </source>
</evidence>
<dbReference type="InterPro" id="IPR024134">
    <property type="entry name" value="SOD_Cu/Zn_/chaperone"/>
</dbReference>
<dbReference type="InterPro" id="IPR001424">
    <property type="entry name" value="SOD_Cu_Zn_dom"/>
</dbReference>
<dbReference type="InterPro" id="IPR018152">
    <property type="entry name" value="SOD_Cu/Zn_BS"/>
</dbReference>
<keyword evidence="4" id="KW-0472">Membrane</keyword>
<keyword evidence="4" id="KW-0812">Transmembrane</keyword>
<dbReference type="GO" id="GO:0005507">
    <property type="term" value="F:copper ion binding"/>
    <property type="evidence" value="ECO:0007669"/>
    <property type="project" value="InterPro"/>
</dbReference>
<keyword evidence="3" id="KW-0186">Copper</keyword>
<gene>
    <name evidence="6" type="ORF">Airi02_085890</name>
</gene>
<evidence type="ECO:0000313" key="7">
    <source>
        <dbReference type="Proteomes" id="UP001165074"/>
    </source>
</evidence>
<evidence type="ECO:0000256" key="2">
    <source>
        <dbReference type="ARBA" id="ARBA00024900"/>
    </source>
</evidence>
<feature type="transmembrane region" description="Helical" evidence="4">
    <location>
        <begin position="25"/>
        <end position="45"/>
    </location>
</feature>
<comment type="cofactor">
    <cofactor evidence="3">
        <name>Zn(2+)</name>
        <dbReference type="ChEBI" id="CHEBI:29105"/>
    </cofactor>
    <text evidence="3">Binds 1 zinc ion per subunit.</text>
</comment>
<evidence type="ECO:0000256" key="1">
    <source>
        <dbReference type="ARBA" id="ARBA00010457"/>
    </source>
</evidence>
<keyword evidence="3" id="KW-0479">Metal-binding</keyword>
<dbReference type="PROSITE" id="PS00332">
    <property type="entry name" value="SOD_CU_ZN_2"/>
    <property type="match status" value="1"/>
</dbReference>
<evidence type="ECO:0000259" key="5">
    <source>
        <dbReference type="Pfam" id="PF00080"/>
    </source>
</evidence>
<keyword evidence="7" id="KW-1185">Reference proteome</keyword>
<keyword evidence="3" id="KW-0560">Oxidoreductase</keyword>
<feature type="domain" description="Superoxide dismutase copper/zinc binding" evidence="5">
    <location>
        <begin position="73"/>
        <end position="210"/>
    </location>
</feature>
<sequence length="218" mass="22177">MVVTGYEADGSLVVSFGGLRMAGKYHLFAVVALGAGATALGAAVAERMTGAAESGSAVIKDATGKQVGMLRVATSGGKTKITITAQDLPPGYHGFHIHAKGVCDPRSKDPATGSPFFSAGPHFDLDAHSHPAHSGDLPPLLVNGDGTGSATVKTDRFQSAQLFDRDGSAIVIHAAPDNQANIPKRYAASGPDAETLKTGDSGARIACGVITKRQSGRG</sequence>
<evidence type="ECO:0000256" key="4">
    <source>
        <dbReference type="SAM" id="Phobius"/>
    </source>
</evidence>
<dbReference type="Pfam" id="PF00080">
    <property type="entry name" value="Sod_Cu"/>
    <property type="match status" value="1"/>
</dbReference>
<proteinExistence type="inferred from homology"/>
<reference evidence="6" key="1">
    <citation type="submission" date="2023-03" db="EMBL/GenBank/DDBJ databases">
        <title>Actinoallomurus iriomotensis NBRC 103684.</title>
        <authorList>
            <person name="Ichikawa N."/>
            <person name="Sato H."/>
            <person name="Tonouchi N."/>
        </authorList>
    </citation>
    <scope>NUCLEOTIDE SEQUENCE</scope>
    <source>
        <strain evidence="6">NBRC 103684</strain>
    </source>
</reference>
<dbReference type="SUPFAM" id="SSF49329">
    <property type="entry name" value="Cu,Zn superoxide dismutase-like"/>
    <property type="match status" value="1"/>
</dbReference>
<comment type="caution">
    <text evidence="6">The sequence shown here is derived from an EMBL/GenBank/DDBJ whole genome shotgun (WGS) entry which is preliminary data.</text>
</comment>
<dbReference type="EC" id="1.15.1.1" evidence="3"/>
<dbReference type="EMBL" id="BSTK01000017">
    <property type="protein sequence ID" value="GLY90660.1"/>
    <property type="molecule type" value="Genomic_DNA"/>
</dbReference>
<accession>A0A9W6S987</accession>
<protein>
    <recommendedName>
        <fullName evidence="3">Superoxide dismutase [Cu-Zn]</fullName>
        <ecNumber evidence="3">1.15.1.1</ecNumber>
    </recommendedName>
</protein>
<comment type="catalytic activity">
    <reaction evidence="3">
        <text>2 superoxide + 2 H(+) = H2O2 + O2</text>
        <dbReference type="Rhea" id="RHEA:20696"/>
        <dbReference type="ChEBI" id="CHEBI:15378"/>
        <dbReference type="ChEBI" id="CHEBI:15379"/>
        <dbReference type="ChEBI" id="CHEBI:16240"/>
        <dbReference type="ChEBI" id="CHEBI:18421"/>
        <dbReference type="EC" id="1.15.1.1"/>
    </reaction>
</comment>
<dbReference type="Proteomes" id="UP001165074">
    <property type="component" value="Unassembled WGS sequence"/>
</dbReference>
<name>A0A9W6S987_9ACTN</name>
<dbReference type="InterPro" id="IPR036423">
    <property type="entry name" value="SOD-like_Cu/Zn_dom_sf"/>
</dbReference>
<evidence type="ECO:0000256" key="3">
    <source>
        <dbReference type="RuleBase" id="RU000393"/>
    </source>
</evidence>